<gene>
    <name evidence="1" type="ORF">CITCOLO1_LOCUS8116</name>
</gene>
<dbReference type="EMBL" id="OZ021736">
    <property type="protein sequence ID" value="CAK9316257.1"/>
    <property type="molecule type" value="Genomic_DNA"/>
</dbReference>
<organism evidence="1 2">
    <name type="scientific">Citrullus colocynthis</name>
    <name type="common">colocynth</name>
    <dbReference type="NCBI Taxonomy" id="252529"/>
    <lineage>
        <taxon>Eukaryota</taxon>
        <taxon>Viridiplantae</taxon>
        <taxon>Streptophyta</taxon>
        <taxon>Embryophyta</taxon>
        <taxon>Tracheophyta</taxon>
        <taxon>Spermatophyta</taxon>
        <taxon>Magnoliopsida</taxon>
        <taxon>eudicotyledons</taxon>
        <taxon>Gunneridae</taxon>
        <taxon>Pentapetalae</taxon>
        <taxon>rosids</taxon>
        <taxon>fabids</taxon>
        <taxon>Cucurbitales</taxon>
        <taxon>Cucurbitaceae</taxon>
        <taxon>Benincaseae</taxon>
        <taxon>Citrullus</taxon>
    </lineage>
</organism>
<dbReference type="Proteomes" id="UP001642487">
    <property type="component" value="Chromosome 2"/>
</dbReference>
<sequence>MMMMKPSIKTNYSRELLLQSYGITLTKFLNIEFFSGSGGARLTVQIWLSSSPWPSHLECSFTHFQADLDLSTGAHNQTSIIYQRK</sequence>
<evidence type="ECO:0000313" key="1">
    <source>
        <dbReference type="EMBL" id="CAK9316257.1"/>
    </source>
</evidence>
<reference evidence="1 2" key="1">
    <citation type="submission" date="2024-03" db="EMBL/GenBank/DDBJ databases">
        <authorList>
            <person name="Gkanogiannis A."/>
            <person name="Becerra Lopez-Lavalle L."/>
        </authorList>
    </citation>
    <scope>NUCLEOTIDE SEQUENCE [LARGE SCALE GENOMIC DNA]</scope>
</reference>
<evidence type="ECO:0000313" key="2">
    <source>
        <dbReference type="Proteomes" id="UP001642487"/>
    </source>
</evidence>
<protein>
    <submittedName>
        <fullName evidence="1">Uncharacterized protein</fullName>
    </submittedName>
</protein>
<proteinExistence type="predicted"/>
<accession>A0ABP0Y8G8</accession>
<name>A0ABP0Y8G8_9ROSI</name>
<keyword evidence="2" id="KW-1185">Reference proteome</keyword>